<organism evidence="1 2">
    <name type="scientific">Acinetobacter rudis</name>
    <dbReference type="NCBI Taxonomy" id="632955"/>
    <lineage>
        <taxon>Bacteria</taxon>
        <taxon>Pseudomonadati</taxon>
        <taxon>Pseudomonadota</taxon>
        <taxon>Gammaproteobacteria</taxon>
        <taxon>Moraxellales</taxon>
        <taxon>Moraxellaceae</taxon>
        <taxon>Acinetobacter</taxon>
    </lineage>
</organism>
<dbReference type="EMBL" id="JAVIDL010000013">
    <property type="protein sequence ID" value="MDQ8935788.1"/>
    <property type="molecule type" value="Genomic_DNA"/>
</dbReference>
<comment type="caution">
    <text evidence="1">The sequence shown here is derived from an EMBL/GenBank/DDBJ whole genome shotgun (WGS) entry which is preliminary data.</text>
</comment>
<evidence type="ECO:0000313" key="2">
    <source>
        <dbReference type="Proteomes" id="UP001243844"/>
    </source>
</evidence>
<reference evidence="1" key="1">
    <citation type="submission" date="2023-08" db="EMBL/GenBank/DDBJ databases">
        <title>Emergence of clinically-relevant ST2 carbapenem-resistant Acinetobacter baumannii strains in hospital sewages in Zhejiang, East of China.</title>
        <authorList>
            <person name="Kaichao C."/>
            <person name="Zhang R."/>
        </authorList>
    </citation>
    <scope>NUCLEOTIDE SEQUENCE</scope>
    <source>
        <strain evidence="1">M-RB-37</strain>
    </source>
</reference>
<evidence type="ECO:0000313" key="1">
    <source>
        <dbReference type="EMBL" id="MDQ8935788.1"/>
    </source>
</evidence>
<protein>
    <submittedName>
        <fullName evidence="1">Uncharacterized protein</fullName>
    </submittedName>
</protein>
<dbReference type="AlphaFoldDB" id="A0AAW8J8H9"/>
<dbReference type="Proteomes" id="UP001243844">
    <property type="component" value="Unassembled WGS sequence"/>
</dbReference>
<dbReference type="RefSeq" id="WP_308981415.1">
    <property type="nucleotide sequence ID" value="NZ_JAVIDL010000013.1"/>
</dbReference>
<gene>
    <name evidence="1" type="ORF">RFH47_08600</name>
</gene>
<name>A0AAW8J8H9_9GAMM</name>
<accession>A0AAW8J8H9</accession>
<proteinExistence type="predicted"/>
<sequence length="136" mass="16012">MTEKRFEPVYDDNEYNILGSDLGSIETEFKSLVEDYQHLTKRLMDVDKPITDGEIDWLGITDLKINAVYRFIYSEFSKLKGSDTALKMQLAIDNQDIIKQLYDKIYEQRKLNIENDPVLRELSKQVRQLRILSFGQ</sequence>